<dbReference type="InterPro" id="IPR043519">
    <property type="entry name" value="NT_sf"/>
</dbReference>
<protein>
    <recommendedName>
        <fullName evidence="3">Nucleotidyltransferase</fullName>
    </recommendedName>
</protein>
<dbReference type="EMBL" id="BLXX01000013">
    <property type="protein sequence ID" value="GFO61264.1"/>
    <property type="molecule type" value="Genomic_DNA"/>
</dbReference>
<reference evidence="2" key="1">
    <citation type="submission" date="2020-06" db="EMBL/GenBank/DDBJ databases">
        <title>Draft genomic sequence of Geomonas sp. Red330.</title>
        <authorList>
            <person name="Itoh H."/>
            <person name="Zhenxing X."/>
            <person name="Ushijima N."/>
            <person name="Masuda Y."/>
            <person name="Shiratori Y."/>
            <person name="Senoo K."/>
        </authorList>
    </citation>
    <scope>NUCLEOTIDE SEQUENCE [LARGE SCALE GENOMIC DNA]</scope>
    <source>
        <strain evidence="2">Red330</strain>
    </source>
</reference>
<evidence type="ECO:0008006" key="3">
    <source>
        <dbReference type="Google" id="ProtNLM"/>
    </source>
</evidence>
<evidence type="ECO:0000313" key="2">
    <source>
        <dbReference type="Proteomes" id="UP000556026"/>
    </source>
</evidence>
<organism evidence="1 2">
    <name type="scientific">Geomonas silvestris</name>
    <dbReference type="NCBI Taxonomy" id="2740184"/>
    <lineage>
        <taxon>Bacteria</taxon>
        <taxon>Pseudomonadati</taxon>
        <taxon>Thermodesulfobacteriota</taxon>
        <taxon>Desulfuromonadia</taxon>
        <taxon>Geobacterales</taxon>
        <taxon>Geobacteraceae</taxon>
        <taxon>Geomonas</taxon>
    </lineage>
</organism>
<sequence>MDFKATVRNLVAAFEREGIAYGLIGGFALGLWGVHRGTVDMDFLVKRDDLDKVDAIMADLGYELRYRSENVSQFLSPLPVFGELDFLHGFRKASLEMLERAEHKVLFGNGITLAVLQPEDLIGLKLQALVNDPRREPVDRSDIEMLMALRDRSMNWEIVREYFEIFEMLELFDELERKYRHGHT</sequence>
<dbReference type="AlphaFoldDB" id="A0A6V8MMV4"/>
<comment type="caution">
    <text evidence="1">The sequence shown here is derived from an EMBL/GenBank/DDBJ whole genome shotgun (WGS) entry which is preliminary data.</text>
</comment>
<keyword evidence="2" id="KW-1185">Reference proteome</keyword>
<dbReference type="Proteomes" id="UP000556026">
    <property type="component" value="Unassembled WGS sequence"/>
</dbReference>
<name>A0A6V8MMV4_9BACT</name>
<evidence type="ECO:0000313" key="1">
    <source>
        <dbReference type="EMBL" id="GFO61264.1"/>
    </source>
</evidence>
<gene>
    <name evidence="1" type="ORF">GMST_35890</name>
</gene>
<proteinExistence type="predicted"/>
<dbReference type="RefSeq" id="WP_183356060.1">
    <property type="nucleotide sequence ID" value="NZ_BLXX01000013.1"/>
</dbReference>
<dbReference type="Pfam" id="PF14907">
    <property type="entry name" value="NTP_transf_5"/>
    <property type="match status" value="1"/>
</dbReference>
<dbReference type="InterPro" id="IPR039498">
    <property type="entry name" value="NTP_transf_5"/>
</dbReference>
<accession>A0A6V8MMV4</accession>
<dbReference type="Gene3D" id="3.30.460.40">
    <property type="match status" value="1"/>
</dbReference>
<dbReference type="SUPFAM" id="SSF81301">
    <property type="entry name" value="Nucleotidyltransferase"/>
    <property type="match status" value="1"/>
</dbReference>